<dbReference type="SUPFAM" id="SSF50939">
    <property type="entry name" value="Sialidases"/>
    <property type="match status" value="1"/>
</dbReference>
<comment type="caution">
    <text evidence="1">The sequence shown here is derived from an EMBL/GenBank/DDBJ whole genome shotgun (WGS) entry which is preliminary data.</text>
</comment>
<keyword evidence="1" id="KW-0378">Hydrolase</keyword>
<protein>
    <submittedName>
        <fullName evidence="1">Glycoside hydrolase</fullName>
    </submittedName>
</protein>
<organism evidence="1 2">
    <name type="scientific">Neobacillus sedimentimangrovi</name>
    <dbReference type="NCBI Taxonomy" id="2699460"/>
    <lineage>
        <taxon>Bacteria</taxon>
        <taxon>Bacillati</taxon>
        <taxon>Bacillota</taxon>
        <taxon>Bacilli</taxon>
        <taxon>Bacillales</taxon>
        <taxon>Bacillaceae</taxon>
        <taxon>Neobacillus</taxon>
    </lineage>
</organism>
<sequence length="322" mass="36274">MKDLKYFWLMFFILLITVTTGCSNKSEDLQKEQEKNVALPKFDIKESNSLNISRIFGLGYPGNDNALYLATNDGLKMYKQGQWTETTVNTHKFMGFQALENGFISSGHPQNGTGLKDPLGLVLSENKGETLEKLAFYGETNFAFMAADYSGETIYVISEKPKQGLSAGVNYSKDKGKTWKKSEFKDFRADSMGMIAVQPKNGDIMAMATRTGIYYSNDNGNTMKLVTDPLMVTALTFSGDWILYSSVENEKILLKKMNPLTKEQVSLSIPYLDYDNPITYLSINPKNQNQMAFTTYKNDLYESSDGGKTWNQLLNKGKKEQK</sequence>
<dbReference type="RefSeq" id="WP_231314616.1">
    <property type="nucleotide sequence ID" value="NZ_JAJODE010000013.1"/>
</dbReference>
<dbReference type="InterPro" id="IPR015943">
    <property type="entry name" value="WD40/YVTN_repeat-like_dom_sf"/>
</dbReference>
<name>A0ABS8QH89_9BACI</name>
<reference evidence="1 2" key="1">
    <citation type="journal article" date="2023" name="Antonie Van Leeuwenhoek">
        <title>Unveiling the genomic potential of a novel thermostable glycoside hydrolases producing Neobacillus sedimentimangrovi UE25.</title>
        <authorList>
            <person name="Ejaz U."/>
            <person name="Saleem F."/>
            <person name="Rashid R."/>
            <person name="Hasan K.A."/>
            <person name="Syed M.N."/>
            <person name="Sohail M."/>
        </authorList>
    </citation>
    <scope>NUCLEOTIDE SEQUENCE [LARGE SCALE GENOMIC DNA]</scope>
    <source>
        <strain evidence="1 2">UE25</strain>
    </source>
</reference>
<evidence type="ECO:0000313" key="1">
    <source>
        <dbReference type="EMBL" id="MCD4838571.1"/>
    </source>
</evidence>
<keyword evidence="2" id="KW-1185">Reference proteome</keyword>
<dbReference type="InterPro" id="IPR036278">
    <property type="entry name" value="Sialidase_sf"/>
</dbReference>
<dbReference type="Gene3D" id="2.130.10.10">
    <property type="entry name" value="YVTN repeat-like/Quinoprotein amine dehydrogenase"/>
    <property type="match status" value="2"/>
</dbReference>
<dbReference type="CDD" id="cd15482">
    <property type="entry name" value="Sialidase_non-viral"/>
    <property type="match status" value="1"/>
</dbReference>
<accession>A0ABS8QH89</accession>
<gene>
    <name evidence="1" type="ORF">LRS37_06680</name>
</gene>
<dbReference type="NCBIfam" id="NF045728">
    <property type="entry name" value="glycosyl_F510_1955"/>
    <property type="match status" value="1"/>
</dbReference>
<evidence type="ECO:0000313" key="2">
    <source>
        <dbReference type="Proteomes" id="UP001162836"/>
    </source>
</evidence>
<dbReference type="GO" id="GO:0016787">
    <property type="term" value="F:hydrolase activity"/>
    <property type="evidence" value="ECO:0007669"/>
    <property type="project" value="UniProtKB-KW"/>
</dbReference>
<dbReference type="InterPro" id="IPR054817">
    <property type="entry name" value="Glycosyl_F510_1955-like"/>
</dbReference>
<proteinExistence type="predicted"/>
<dbReference type="Proteomes" id="UP001162836">
    <property type="component" value="Unassembled WGS sequence"/>
</dbReference>
<dbReference type="EMBL" id="JAJODE010000013">
    <property type="protein sequence ID" value="MCD4838571.1"/>
    <property type="molecule type" value="Genomic_DNA"/>
</dbReference>
<dbReference type="PROSITE" id="PS51257">
    <property type="entry name" value="PROKAR_LIPOPROTEIN"/>
    <property type="match status" value="1"/>
</dbReference>